<gene>
    <name evidence="10" type="ORF">N0V89_004178</name>
</gene>
<protein>
    <recommendedName>
        <fullName evidence="9">Mitochondrial pyruvate carrier</fullName>
    </recommendedName>
</protein>
<keyword evidence="4" id="KW-0812">Transmembrane</keyword>
<keyword evidence="8" id="KW-0472">Membrane</keyword>
<accession>A0A9W8XRN8</accession>
<evidence type="ECO:0000256" key="4">
    <source>
        <dbReference type="ARBA" id="ARBA00022692"/>
    </source>
</evidence>
<dbReference type="EMBL" id="JAPEUX010000003">
    <property type="protein sequence ID" value="KAJ4356148.1"/>
    <property type="molecule type" value="Genomic_DNA"/>
</dbReference>
<evidence type="ECO:0000256" key="1">
    <source>
        <dbReference type="ARBA" id="ARBA00004448"/>
    </source>
</evidence>
<dbReference type="OrthoDB" id="869189at2759"/>
<dbReference type="GO" id="GO:0006850">
    <property type="term" value="P:pyruvate import into mitochondria"/>
    <property type="evidence" value="ECO:0007669"/>
    <property type="project" value="InterPro"/>
</dbReference>
<comment type="caution">
    <text evidence="10">The sequence shown here is derived from an EMBL/GenBank/DDBJ whole genome shotgun (WGS) entry which is preliminary data.</text>
</comment>
<keyword evidence="3 9" id="KW-0813">Transport</keyword>
<keyword evidence="6" id="KW-1133">Transmembrane helix</keyword>
<evidence type="ECO:0000256" key="3">
    <source>
        <dbReference type="ARBA" id="ARBA00022448"/>
    </source>
</evidence>
<evidence type="ECO:0000313" key="11">
    <source>
        <dbReference type="Proteomes" id="UP001140513"/>
    </source>
</evidence>
<dbReference type="GO" id="GO:0005743">
    <property type="term" value="C:mitochondrial inner membrane"/>
    <property type="evidence" value="ECO:0007669"/>
    <property type="project" value="UniProtKB-SubCell"/>
</dbReference>
<dbReference type="Proteomes" id="UP001140513">
    <property type="component" value="Unassembled WGS sequence"/>
</dbReference>
<dbReference type="InterPro" id="IPR005336">
    <property type="entry name" value="MPC"/>
</dbReference>
<evidence type="ECO:0000256" key="8">
    <source>
        <dbReference type="ARBA" id="ARBA00023136"/>
    </source>
</evidence>
<comment type="similarity">
    <text evidence="2 9">Belongs to the mitochondrial pyruvate carrier (MPC) (TC 2.A.105) family.</text>
</comment>
<comment type="subcellular location">
    <subcellularLocation>
        <location evidence="1 9">Mitochondrion inner membrane</location>
        <topology evidence="1 9">Multi-pass membrane protein</topology>
    </subcellularLocation>
</comment>
<keyword evidence="11" id="KW-1185">Reference proteome</keyword>
<dbReference type="Pfam" id="PF03650">
    <property type="entry name" value="MPC"/>
    <property type="match status" value="1"/>
</dbReference>
<reference evidence="10" key="1">
    <citation type="submission" date="2022-10" db="EMBL/GenBank/DDBJ databases">
        <title>Tapping the CABI collections for fungal endophytes: first genome assemblies for Collariella, Neodidymelliopsis, Ascochyta clinopodiicola, Didymella pomorum, Didymosphaeria variabile, Neocosmospora piperis and Neocucurbitaria cava.</title>
        <authorList>
            <person name="Hill R."/>
        </authorList>
    </citation>
    <scope>NUCLEOTIDE SEQUENCE</scope>
    <source>
        <strain evidence="10">IMI 356815</strain>
    </source>
</reference>
<dbReference type="GeneID" id="80907708"/>
<evidence type="ECO:0000256" key="2">
    <source>
        <dbReference type="ARBA" id="ARBA00006416"/>
    </source>
</evidence>
<evidence type="ECO:0000256" key="9">
    <source>
        <dbReference type="RuleBase" id="RU363100"/>
    </source>
</evidence>
<dbReference type="PANTHER" id="PTHR14154">
    <property type="entry name" value="UPF0041 BRAIN PROTEIN 44-RELATED"/>
    <property type="match status" value="1"/>
</dbReference>
<organism evidence="10 11">
    <name type="scientific">Didymosphaeria variabile</name>
    <dbReference type="NCBI Taxonomy" id="1932322"/>
    <lineage>
        <taxon>Eukaryota</taxon>
        <taxon>Fungi</taxon>
        <taxon>Dikarya</taxon>
        <taxon>Ascomycota</taxon>
        <taxon>Pezizomycotina</taxon>
        <taxon>Dothideomycetes</taxon>
        <taxon>Pleosporomycetidae</taxon>
        <taxon>Pleosporales</taxon>
        <taxon>Massarineae</taxon>
        <taxon>Didymosphaeriaceae</taxon>
        <taxon>Didymosphaeria</taxon>
    </lineage>
</organism>
<dbReference type="RefSeq" id="XP_056073274.1">
    <property type="nucleotide sequence ID" value="XM_056212966.1"/>
</dbReference>
<proteinExistence type="inferred from homology"/>
<keyword evidence="5 9" id="KW-0999">Mitochondrion inner membrane</keyword>
<comment type="function">
    <text evidence="9">Mediates the uptake of pyruvate into mitochondria.</text>
</comment>
<sequence length="161" mass="18137">MSFRPGSRIFNAFRPFFRQQRNQSTAAPEQSGFQKLWNSPVGPKTVHFWAPIMKWSIVIAGASDLARPASQLSLNTNAALMTTGLIWTRWCFVIRPKNIFLATVNFFLFLTGATQTTRILMWQRSVKDAESQAQAEGKELKEELKDVATKVEGKVENAAKS</sequence>
<evidence type="ECO:0000256" key="7">
    <source>
        <dbReference type="ARBA" id="ARBA00023128"/>
    </source>
</evidence>
<evidence type="ECO:0000256" key="6">
    <source>
        <dbReference type="ARBA" id="ARBA00022989"/>
    </source>
</evidence>
<keyword evidence="7 9" id="KW-0496">Mitochondrion</keyword>
<name>A0A9W8XRN8_9PLEO</name>
<dbReference type="AlphaFoldDB" id="A0A9W8XRN8"/>
<evidence type="ECO:0000256" key="5">
    <source>
        <dbReference type="ARBA" id="ARBA00022792"/>
    </source>
</evidence>
<evidence type="ECO:0000313" key="10">
    <source>
        <dbReference type="EMBL" id="KAJ4356148.1"/>
    </source>
</evidence>